<keyword evidence="2" id="KW-0378">Hydrolase</keyword>
<evidence type="ECO:0000259" key="4">
    <source>
        <dbReference type="PROSITE" id="PS51845"/>
    </source>
</evidence>
<protein>
    <recommendedName>
        <fullName evidence="4">PDEase domain-containing protein</fullName>
    </recommendedName>
</protein>
<dbReference type="GO" id="GO:0004114">
    <property type="term" value="F:3',5'-cyclic-nucleotide phosphodiesterase activity"/>
    <property type="evidence" value="ECO:0007669"/>
    <property type="project" value="InterPro"/>
</dbReference>
<feature type="binding site" evidence="3">
    <location>
        <position position="135"/>
    </location>
    <ligand>
        <name>Zn(2+)</name>
        <dbReference type="ChEBI" id="CHEBI:29105"/>
        <label>1</label>
    </ligand>
</feature>
<proteinExistence type="predicted"/>
<dbReference type="EMBL" id="KZ994607">
    <property type="protein sequence ID" value="RKO92515.1"/>
    <property type="molecule type" value="Genomic_DNA"/>
</dbReference>
<dbReference type="CDD" id="cd00077">
    <property type="entry name" value="HDc"/>
    <property type="match status" value="1"/>
</dbReference>
<dbReference type="PANTHER" id="PTHR11347">
    <property type="entry name" value="CYCLIC NUCLEOTIDE PHOSPHODIESTERASE"/>
    <property type="match status" value="1"/>
</dbReference>
<gene>
    <name evidence="5" type="ORF">BDK51DRAFT_28348</name>
</gene>
<dbReference type="InterPro" id="IPR023174">
    <property type="entry name" value="PDEase_CS"/>
</dbReference>
<dbReference type="SUPFAM" id="SSF109604">
    <property type="entry name" value="HD-domain/PDEase-like"/>
    <property type="match status" value="1"/>
</dbReference>
<dbReference type="InterPro" id="IPR003607">
    <property type="entry name" value="HD/PDEase_dom"/>
</dbReference>
<organism evidence="5 6">
    <name type="scientific">Blyttiomyces helicus</name>
    <dbReference type="NCBI Taxonomy" id="388810"/>
    <lineage>
        <taxon>Eukaryota</taxon>
        <taxon>Fungi</taxon>
        <taxon>Fungi incertae sedis</taxon>
        <taxon>Chytridiomycota</taxon>
        <taxon>Chytridiomycota incertae sedis</taxon>
        <taxon>Chytridiomycetes</taxon>
        <taxon>Chytridiomycetes incertae sedis</taxon>
        <taxon>Blyttiomyces</taxon>
    </lineage>
</organism>
<evidence type="ECO:0000256" key="1">
    <source>
        <dbReference type="ARBA" id="ARBA00022723"/>
    </source>
</evidence>
<dbReference type="PRINTS" id="PR00387">
    <property type="entry name" value="PDIESTERASE1"/>
</dbReference>
<dbReference type="InterPro" id="IPR036971">
    <property type="entry name" value="PDEase_catalytic_dom_sf"/>
</dbReference>
<keyword evidence="1 3" id="KW-0479">Metal-binding</keyword>
<sequence>MYLSDAYAHLAPLERLVVLVSCIGHDLDHPGLNNSFQINANTELALIYNDLSPLESHHAAVLFTILKNPVANILGTLTDADYKEARRKIILCILATDMGRHGEILAKFKTFADAFKYDDKAHRDMIIQIIIKCADISNEVRPPNVSEPWVDNLLEEFFAQSDKEKAMGLPFAPFMDRDKVTKSGAQVGFIKFVMLPLFELASKALPNLETPILGPIREALVFYQEMDALPKK</sequence>
<reference evidence="6" key="1">
    <citation type="journal article" date="2018" name="Nat. Microbiol.">
        <title>Leveraging single-cell genomics to expand the fungal tree of life.</title>
        <authorList>
            <person name="Ahrendt S.R."/>
            <person name="Quandt C.A."/>
            <person name="Ciobanu D."/>
            <person name="Clum A."/>
            <person name="Salamov A."/>
            <person name="Andreopoulos B."/>
            <person name="Cheng J.F."/>
            <person name="Woyke T."/>
            <person name="Pelin A."/>
            <person name="Henrissat B."/>
            <person name="Reynolds N.K."/>
            <person name="Benny G.L."/>
            <person name="Smith M.E."/>
            <person name="James T.Y."/>
            <person name="Grigoriev I.V."/>
        </authorList>
    </citation>
    <scope>NUCLEOTIDE SEQUENCE [LARGE SCALE GENOMIC DNA]</scope>
</reference>
<dbReference type="InterPro" id="IPR023088">
    <property type="entry name" value="PDEase"/>
</dbReference>
<dbReference type="Proteomes" id="UP000269721">
    <property type="component" value="Unassembled WGS sequence"/>
</dbReference>
<dbReference type="Gene3D" id="1.10.1300.10">
    <property type="entry name" value="3'5'-cyclic nucleotide phosphodiesterase, catalytic domain"/>
    <property type="match status" value="1"/>
</dbReference>
<evidence type="ECO:0000313" key="5">
    <source>
        <dbReference type="EMBL" id="RKO92515.1"/>
    </source>
</evidence>
<dbReference type="GO" id="GO:0007165">
    <property type="term" value="P:signal transduction"/>
    <property type="evidence" value="ECO:0007669"/>
    <property type="project" value="InterPro"/>
</dbReference>
<dbReference type="Pfam" id="PF00233">
    <property type="entry name" value="PDEase_I"/>
    <property type="match status" value="1"/>
</dbReference>
<dbReference type="AlphaFoldDB" id="A0A4P9WK83"/>
<dbReference type="PROSITE" id="PS51845">
    <property type="entry name" value="PDEASE_I_2"/>
    <property type="match status" value="1"/>
</dbReference>
<dbReference type="OrthoDB" id="546632at2759"/>
<evidence type="ECO:0000256" key="3">
    <source>
        <dbReference type="PIRSR" id="PIRSR623088-3"/>
    </source>
</evidence>
<keyword evidence="6" id="KW-1185">Reference proteome</keyword>
<evidence type="ECO:0000256" key="2">
    <source>
        <dbReference type="ARBA" id="ARBA00022801"/>
    </source>
</evidence>
<dbReference type="GO" id="GO:0046872">
    <property type="term" value="F:metal ion binding"/>
    <property type="evidence" value="ECO:0007669"/>
    <property type="project" value="UniProtKB-KW"/>
</dbReference>
<feature type="domain" description="PDEase" evidence="4">
    <location>
        <begin position="1"/>
        <end position="230"/>
    </location>
</feature>
<dbReference type="PROSITE" id="PS00126">
    <property type="entry name" value="PDEASE_I_1"/>
    <property type="match status" value="1"/>
</dbReference>
<dbReference type="InterPro" id="IPR002073">
    <property type="entry name" value="PDEase_catalytic_dom"/>
</dbReference>
<name>A0A4P9WK83_9FUNG</name>
<evidence type="ECO:0000313" key="6">
    <source>
        <dbReference type="Proteomes" id="UP000269721"/>
    </source>
</evidence>
<feature type="binding site" evidence="3">
    <location>
        <position position="26"/>
    </location>
    <ligand>
        <name>Zn(2+)</name>
        <dbReference type="ChEBI" id="CHEBI:29105"/>
        <label>1</label>
    </ligand>
</feature>
<feature type="binding site" evidence="3">
    <location>
        <position position="25"/>
    </location>
    <ligand>
        <name>Zn(2+)</name>
        <dbReference type="ChEBI" id="CHEBI:29105"/>
        <label>1</label>
    </ligand>
</feature>
<accession>A0A4P9WK83</accession>
<feature type="binding site" evidence="3">
    <location>
        <position position="26"/>
    </location>
    <ligand>
        <name>Zn(2+)</name>
        <dbReference type="ChEBI" id="CHEBI:29105"/>
        <label>2</label>
    </ligand>
</feature>